<evidence type="ECO:0000313" key="1">
    <source>
        <dbReference type="EMBL" id="KAK3280305.1"/>
    </source>
</evidence>
<keyword evidence="2" id="KW-1185">Reference proteome</keyword>
<accession>A0AAE0GLS9</accession>
<comment type="caution">
    <text evidence="1">The sequence shown here is derived from an EMBL/GenBank/DDBJ whole genome shotgun (WGS) entry which is preliminary data.</text>
</comment>
<reference evidence="1 2" key="1">
    <citation type="journal article" date="2015" name="Genome Biol. Evol.">
        <title>Comparative Genomics of a Bacterivorous Green Alga Reveals Evolutionary Causalities and Consequences of Phago-Mixotrophic Mode of Nutrition.</title>
        <authorList>
            <person name="Burns J.A."/>
            <person name="Paasch A."/>
            <person name="Narechania A."/>
            <person name="Kim E."/>
        </authorList>
    </citation>
    <scope>NUCLEOTIDE SEQUENCE [LARGE SCALE GENOMIC DNA]</scope>
    <source>
        <strain evidence="1 2">PLY_AMNH</strain>
    </source>
</reference>
<dbReference type="Proteomes" id="UP001190700">
    <property type="component" value="Unassembled WGS sequence"/>
</dbReference>
<dbReference type="AlphaFoldDB" id="A0AAE0GLS9"/>
<gene>
    <name evidence="1" type="ORF">CYMTET_11849</name>
</gene>
<name>A0AAE0GLS9_9CHLO</name>
<sequence>MAEYNLRNTVAARNHPDSEDEAVIPPSVLTLWTKPLHATRNSTHVDSATLRGLYGKGATPSLVEAAQQHVSTDSWQAPYRGAGLGVEIAAAPAICDTNRPVQFVRAGTFAHAAATADTHHARSLNTPADLLAAEHPLCLTAALSAAAGARETREPTTDEAMIQWLQGERV</sequence>
<evidence type="ECO:0000313" key="2">
    <source>
        <dbReference type="Proteomes" id="UP001190700"/>
    </source>
</evidence>
<organism evidence="1 2">
    <name type="scientific">Cymbomonas tetramitiformis</name>
    <dbReference type="NCBI Taxonomy" id="36881"/>
    <lineage>
        <taxon>Eukaryota</taxon>
        <taxon>Viridiplantae</taxon>
        <taxon>Chlorophyta</taxon>
        <taxon>Pyramimonadophyceae</taxon>
        <taxon>Pyramimonadales</taxon>
        <taxon>Pyramimonadaceae</taxon>
        <taxon>Cymbomonas</taxon>
    </lineage>
</organism>
<dbReference type="EMBL" id="LGRX02004451">
    <property type="protein sequence ID" value="KAK3280305.1"/>
    <property type="molecule type" value="Genomic_DNA"/>
</dbReference>
<protein>
    <submittedName>
        <fullName evidence="1">Uncharacterized protein</fullName>
    </submittedName>
</protein>
<proteinExistence type="predicted"/>